<dbReference type="GO" id="GO:0000160">
    <property type="term" value="P:phosphorelay signal transduction system"/>
    <property type="evidence" value="ECO:0007669"/>
    <property type="project" value="InterPro"/>
</dbReference>
<feature type="modified residue" description="4-aspartylphosphate" evidence="1">
    <location>
        <position position="57"/>
    </location>
</feature>
<evidence type="ECO:0000259" key="2">
    <source>
        <dbReference type="PROSITE" id="PS50110"/>
    </source>
</evidence>
<comment type="caution">
    <text evidence="4">The sequence shown here is derived from an EMBL/GenBank/DDBJ whole genome shotgun (WGS) entry which is preliminary data.</text>
</comment>
<dbReference type="EMBL" id="JAJHVV010000014">
    <property type="protein sequence ID" value="MCK6265334.1"/>
    <property type="molecule type" value="Genomic_DNA"/>
</dbReference>
<dbReference type="SUPFAM" id="SSF52172">
    <property type="entry name" value="CheY-like"/>
    <property type="match status" value="1"/>
</dbReference>
<dbReference type="SUPFAM" id="SSF141868">
    <property type="entry name" value="EAL domain-like"/>
    <property type="match status" value="1"/>
</dbReference>
<dbReference type="PROSITE" id="PS50883">
    <property type="entry name" value="EAL"/>
    <property type="match status" value="1"/>
</dbReference>
<dbReference type="InterPro" id="IPR035919">
    <property type="entry name" value="EAL_sf"/>
</dbReference>
<dbReference type="PROSITE" id="PS50110">
    <property type="entry name" value="RESPONSE_REGULATORY"/>
    <property type="match status" value="1"/>
</dbReference>
<protein>
    <submittedName>
        <fullName evidence="4">EAL domain-containing response regulator</fullName>
    </submittedName>
</protein>
<dbReference type="PANTHER" id="PTHR33121:SF70">
    <property type="entry name" value="SIGNALING PROTEIN YKOW"/>
    <property type="match status" value="1"/>
</dbReference>
<dbReference type="SMART" id="SM00448">
    <property type="entry name" value="REC"/>
    <property type="match status" value="1"/>
</dbReference>
<dbReference type="GO" id="GO:0071111">
    <property type="term" value="F:cyclic-guanylate-specific phosphodiesterase activity"/>
    <property type="evidence" value="ECO:0007669"/>
    <property type="project" value="InterPro"/>
</dbReference>
<reference evidence="4" key="1">
    <citation type="submission" date="2021-11" db="EMBL/GenBank/DDBJ databases">
        <title>Vibrio ZSDE26 sp. nov. and Vibrio ZSDZ34 sp. nov., isolated from coastal seawater in Qingdao.</title>
        <authorList>
            <person name="Zhang P."/>
        </authorList>
    </citation>
    <scope>NUCLEOTIDE SEQUENCE</scope>
    <source>
        <strain evidence="4">ZSDE26</strain>
    </source>
</reference>
<dbReference type="InterPro" id="IPR011006">
    <property type="entry name" value="CheY-like_superfamily"/>
</dbReference>
<dbReference type="InterPro" id="IPR001633">
    <property type="entry name" value="EAL_dom"/>
</dbReference>
<dbReference type="RefSeq" id="WP_248010406.1">
    <property type="nucleotide sequence ID" value="NZ_JAJHVV010000014.1"/>
</dbReference>
<dbReference type="SMART" id="SM00052">
    <property type="entry name" value="EAL"/>
    <property type="match status" value="1"/>
</dbReference>
<sequence length="398" mass="45193">MSNKQIVVIDDSKAMLVTIKSMFLELGYTNVVTSSDPEKALQNIRNNPQHYLAVFTDLNMPNLDGMAIIKELGSISFKGGICIISQMETRVIRLASEIAKQHRVHLIGNIAKPVDLNCIKQVMTKLQQIEERKFVHYQKMSKDELKECIEQNLITPYYQPKIDTHNSQVKGLEVLARICKPGTPNAILPGAFIPTAIQFDLINNITLQIIKKSLKAFPALTKEFGQNISLSINLSPSQLTSVELPKKLDHILKKAGVENSRIILEITEEFSLKTTEQLESLNRFRMLGFGLSLDDFGTGYTNIQQLRSLPFTEVKIDRSLISNIHCDKFNQVVVKSLTELCPELDMRLIAEGIENVDDLTYLEINMKHIDMQGFLLCTPKPFDSLIRWYHSWNLTMTN</sequence>
<feature type="domain" description="Response regulatory" evidence="2">
    <location>
        <begin position="5"/>
        <end position="127"/>
    </location>
</feature>
<proteinExistence type="predicted"/>
<keyword evidence="1" id="KW-0597">Phosphoprotein</keyword>
<feature type="domain" description="EAL" evidence="3">
    <location>
        <begin position="138"/>
        <end position="393"/>
    </location>
</feature>
<dbReference type="Gene3D" id="3.40.50.2300">
    <property type="match status" value="1"/>
</dbReference>
<name>A0A9X1XM36_9VIBR</name>
<gene>
    <name evidence="4" type="ORF">KP803_18875</name>
</gene>
<dbReference type="Pfam" id="PF00563">
    <property type="entry name" value="EAL"/>
    <property type="match status" value="1"/>
</dbReference>
<dbReference type="CDD" id="cd01948">
    <property type="entry name" value="EAL"/>
    <property type="match status" value="1"/>
</dbReference>
<dbReference type="InterPro" id="IPR001789">
    <property type="entry name" value="Sig_transdc_resp-reg_receiver"/>
</dbReference>
<dbReference type="Proteomes" id="UP001139559">
    <property type="component" value="Unassembled WGS sequence"/>
</dbReference>
<dbReference type="AlphaFoldDB" id="A0A9X1XM36"/>
<organism evidence="4 5">
    <name type="scientific">Vibrio amylolyticus</name>
    <dbReference type="NCBI Taxonomy" id="2847292"/>
    <lineage>
        <taxon>Bacteria</taxon>
        <taxon>Pseudomonadati</taxon>
        <taxon>Pseudomonadota</taxon>
        <taxon>Gammaproteobacteria</taxon>
        <taxon>Vibrionales</taxon>
        <taxon>Vibrionaceae</taxon>
        <taxon>Vibrio</taxon>
    </lineage>
</organism>
<evidence type="ECO:0000259" key="3">
    <source>
        <dbReference type="PROSITE" id="PS50883"/>
    </source>
</evidence>
<keyword evidence="5" id="KW-1185">Reference proteome</keyword>
<dbReference type="PANTHER" id="PTHR33121">
    <property type="entry name" value="CYCLIC DI-GMP PHOSPHODIESTERASE PDEF"/>
    <property type="match status" value="1"/>
</dbReference>
<evidence type="ECO:0000256" key="1">
    <source>
        <dbReference type="PROSITE-ProRule" id="PRU00169"/>
    </source>
</evidence>
<accession>A0A9X1XM36</accession>
<dbReference type="Gene3D" id="3.20.20.450">
    <property type="entry name" value="EAL domain"/>
    <property type="match status" value="1"/>
</dbReference>
<evidence type="ECO:0000313" key="5">
    <source>
        <dbReference type="Proteomes" id="UP001139559"/>
    </source>
</evidence>
<dbReference type="InterPro" id="IPR050706">
    <property type="entry name" value="Cyclic-di-GMP_PDE-like"/>
</dbReference>
<dbReference type="Pfam" id="PF00072">
    <property type="entry name" value="Response_reg"/>
    <property type="match status" value="1"/>
</dbReference>
<evidence type="ECO:0000313" key="4">
    <source>
        <dbReference type="EMBL" id="MCK6265334.1"/>
    </source>
</evidence>